<dbReference type="InterPro" id="IPR011933">
    <property type="entry name" value="Double_TM_dom"/>
</dbReference>
<dbReference type="Proteomes" id="UP000602745">
    <property type="component" value="Unassembled WGS sequence"/>
</dbReference>
<dbReference type="NCBIfam" id="TIGR02226">
    <property type="entry name" value="two_anch"/>
    <property type="match status" value="1"/>
</dbReference>
<evidence type="ECO:0000259" key="2">
    <source>
        <dbReference type="Pfam" id="PF07584"/>
    </source>
</evidence>
<feature type="transmembrane region" description="Helical" evidence="1">
    <location>
        <begin position="6"/>
        <end position="27"/>
    </location>
</feature>
<keyword evidence="5" id="KW-1185">Reference proteome</keyword>
<keyword evidence="1" id="KW-0812">Transmembrane</keyword>
<dbReference type="CDD" id="cd03143">
    <property type="entry name" value="A4_beta-galactosidase_middle_domain"/>
    <property type="match status" value="2"/>
</dbReference>
<dbReference type="Pfam" id="PF07584">
    <property type="entry name" value="BatA"/>
    <property type="match status" value="1"/>
</dbReference>
<dbReference type="InterPro" id="IPR024163">
    <property type="entry name" value="Aerotolerance_reg_N"/>
</dbReference>
<feature type="transmembrane region" description="Helical" evidence="1">
    <location>
        <begin position="60"/>
        <end position="82"/>
    </location>
</feature>
<dbReference type="InterPro" id="IPR025297">
    <property type="entry name" value="DUF4159"/>
</dbReference>
<dbReference type="Gene3D" id="3.40.50.12140">
    <property type="entry name" value="Domain of unknown function DUF4159"/>
    <property type="match status" value="1"/>
</dbReference>
<sequence length="930" mass="98075">MFGLPLAFASPWLLVAFAALPALWWLLRVVPPQPQRVPFPPLRLLMDAVRPRETPANTPWWLILLRLLLAALVILALAGPIWRPQASVASSAGPLILLIDDGWPAAPDWPQRRAVIEQRLTSANDDGRPVAMVPLAQAPGDITLGTGAEAIDRLRVLTPRPHLPQRAAHQPSLERILATAPNASIVWYADGLDQDGGRAFAEALARLASGRVTVHVADQLARGLIDPRNRASALTATVLRANAASDAAGTVRALDQRGRPVGEADFTFGGNDLAAEVTLELPLELRNAVSQLEIVGERSAGAVSLMDSSSRRRTVGLLSGTNADTAQPLLAPGFYIGRALEPFADVSTPQGGTADAIGRMIDDRVSVMVLADIGTIPDPVRPRLDRWISEGGVLIRFSGGRLAAGDDDLVPVRLRRGDRTLGGALSWEVPQALGSFSADGPFAGLPVPEDVEVNRQILAEPDAELPARTWAALTDGTPLVTGRQEGKGLIALFHVTGDTTWSNLPLSGAFVSMLERLVELSPTPSADLPGDGAASEQRNATPAEVLSPLRTLDGFGVLGSPPPTARPLTATISRVATPDHPPGFYGAAESPSAVNALASDARLVPLNLDGVAVTRASYAPAAEIRLAPAFLAGATGLLMLDALIVLLFAGALTLRRAGTAAVVTLCLIAAGNDARAQAEANDAAIMESALTTRLAYVVTGDAEIDETSRSGLEGLALQLATRTAFEPGETIGIDPETDDLSFYPLLYWPVVPEAQAPTPEALSKIDSYMKLGGTIIFDTRDALYSTGSIANGPGGQALRRILASLDVPDLEPVPLDHVLTKAFYLMPSFPGRYAEGELWVEALPAGGDGAADRPARSGDGVSPIMITSNDLAGAWAIQPDGSPRYPTTPGDPRQRELAYRAGINIVMYALTGNYKADQVHIPALLERLGQ</sequence>
<dbReference type="PANTHER" id="PTHR37464">
    <property type="entry name" value="BLL2463 PROTEIN"/>
    <property type="match status" value="1"/>
</dbReference>
<proteinExistence type="predicted"/>
<feature type="domain" description="DUF4159" evidence="3">
    <location>
        <begin position="693"/>
        <end position="910"/>
    </location>
</feature>
<dbReference type="AlphaFoldDB" id="A0A8J2YGL5"/>
<comment type="caution">
    <text evidence="4">The sequence shown here is derived from an EMBL/GenBank/DDBJ whole genome shotgun (WGS) entry which is preliminary data.</text>
</comment>
<protein>
    <submittedName>
        <fullName evidence="4">LytTR family transcriptional regulator</fullName>
    </submittedName>
</protein>
<reference evidence="4" key="2">
    <citation type="submission" date="2020-09" db="EMBL/GenBank/DDBJ databases">
        <authorList>
            <person name="Sun Q."/>
            <person name="Sedlacek I."/>
        </authorList>
    </citation>
    <scope>NUCLEOTIDE SEQUENCE</scope>
    <source>
        <strain evidence="4">CCM 7684</strain>
    </source>
</reference>
<keyword evidence="1" id="KW-0472">Membrane</keyword>
<dbReference type="Pfam" id="PF13709">
    <property type="entry name" value="DUF4159"/>
    <property type="match status" value="1"/>
</dbReference>
<dbReference type="EMBL" id="BMCP01000002">
    <property type="protein sequence ID" value="GGE39964.1"/>
    <property type="molecule type" value="Genomic_DNA"/>
</dbReference>
<reference evidence="4" key="1">
    <citation type="journal article" date="2014" name="Int. J. Syst. Evol. Microbiol.">
        <title>Complete genome sequence of Corynebacterium casei LMG S-19264T (=DSM 44701T), isolated from a smear-ripened cheese.</title>
        <authorList>
            <consortium name="US DOE Joint Genome Institute (JGI-PGF)"/>
            <person name="Walter F."/>
            <person name="Albersmeier A."/>
            <person name="Kalinowski J."/>
            <person name="Ruckert C."/>
        </authorList>
    </citation>
    <scope>NUCLEOTIDE SEQUENCE</scope>
    <source>
        <strain evidence="4">CCM 7684</strain>
    </source>
</reference>
<accession>A0A8J2YGL5</accession>
<dbReference type="RefSeq" id="WP_188409292.1">
    <property type="nucleotide sequence ID" value="NZ_BMCP01000002.1"/>
</dbReference>
<evidence type="ECO:0000313" key="4">
    <source>
        <dbReference type="EMBL" id="GGE39964.1"/>
    </source>
</evidence>
<evidence type="ECO:0000259" key="3">
    <source>
        <dbReference type="Pfam" id="PF13709"/>
    </source>
</evidence>
<dbReference type="PANTHER" id="PTHR37464:SF1">
    <property type="entry name" value="BLL2463 PROTEIN"/>
    <property type="match status" value="1"/>
</dbReference>
<keyword evidence="1" id="KW-1133">Transmembrane helix</keyword>
<dbReference type="InterPro" id="IPR029062">
    <property type="entry name" value="Class_I_gatase-like"/>
</dbReference>
<name>A0A8J2YGL5_9RHOB</name>
<feature type="domain" description="Aerotolerance regulator N-terminal" evidence="2">
    <location>
        <begin position="6"/>
        <end position="80"/>
    </location>
</feature>
<organism evidence="4 5">
    <name type="scientific">Agaricicola taiwanensis</name>
    <dbReference type="NCBI Taxonomy" id="591372"/>
    <lineage>
        <taxon>Bacteria</taxon>
        <taxon>Pseudomonadati</taxon>
        <taxon>Pseudomonadota</taxon>
        <taxon>Alphaproteobacteria</taxon>
        <taxon>Rhodobacterales</taxon>
        <taxon>Paracoccaceae</taxon>
        <taxon>Agaricicola</taxon>
    </lineage>
</organism>
<dbReference type="SUPFAM" id="SSF52317">
    <property type="entry name" value="Class I glutamine amidotransferase-like"/>
    <property type="match status" value="1"/>
</dbReference>
<evidence type="ECO:0000313" key="5">
    <source>
        <dbReference type="Proteomes" id="UP000602745"/>
    </source>
</evidence>
<evidence type="ECO:0000256" key="1">
    <source>
        <dbReference type="SAM" id="Phobius"/>
    </source>
</evidence>
<gene>
    <name evidence="4" type="ORF">GCM10007276_16600</name>
</gene>